<dbReference type="SUPFAM" id="SSF47413">
    <property type="entry name" value="lambda repressor-like DNA-binding domains"/>
    <property type="match status" value="1"/>
</dbReference>
<protein>
    <recommendedName>
        <fullName evidence="4">DNA-binding protein</fullName>
    </recommendedName>
</protein>
<dbReference type="InterPro" id="IPR001387">
    <property type="entry name" value="Cro/C1-type_HTH"/>
</dbReference>
<feature type="compositionally biased region" description="Low complexity" evidence="1">
    <location>
        <begin position="121"/>
        <end position="163"/>
    </location>
</feature>
<organism evidence="2 3">
    <name type="scientific">Streptomyces davaonensis (strain DSM 101723 / JCM 4913 / KCC S-0913 / 768)</name>
    <dbReference type="NCBI Taxonomy" id="1214101"/>
    <lineage>
        <taxon>Bacteria</taxon>
        <taxon>Bacillati</taxon>
        <taxon>Actinomycetota</taxon>
        <taxon>Actinomycetes</taxon>
        <taxon>Kitasatosporales</taxon>
        <taxon>Streptomycetaceae</taxon>
        <taxon>Streptomyces</taxon>
    </lineage>
</organism>
<dbReference type="Proteomes" id="UP000008043">
    <property type="component" value="Chromosome"/>
</dbReference>
<keyword evidence="3" id="KW-1185">Reference proteome</keyword>
<dbReference type="HOGENOM" id="CLU_032305_1_0_11"/>
<dbReference type="Pfam" id="PF13560">
    <property type="entry name" value="HTH_31"/>
    <property type="match status" value="1"/>
</dbReference>
<dbReference type="eggNOG" id="COG1813">
    <property type="taxonomic scope" value="Bacteria"/>
</dbReference>
<dbReference type="AlphaFoldDB" id="K4R0C1"/>
<accession>K4R0C1</accession>
<dbReference type="InterPro" id="IPR010982">
    <property type="entry name" value="Lambda_DNA-bd_dom_sf"/>
</dbReference>
<dbReference type="CDD" id="cd00093">
    <property type="entry name" value="HTH_XRE"/>
    <property type="match status" value="1"/>
</dbReference>
<dbReference type="PATRIC" id="fig|1214101.3.peg.2195"/>
<feature type="region of interest" description="Disordered" evidence="1">
    <location>
        <begin position="116"/>
        <end position="190"/>
    </location>
</feature>
<proteinExistence type="predicted"/>
<evidence type="ECO:0000313" key="3">
    <source>
        <dbReference type="Proteomes" id="UP000008043"/>
    </source>
</evidence>
<evidence type="ECO:0000313" key="2">
    <source>
        <dbReference type="EMBL" id="CCK26540.1"/>
    </source>
</evidence>
<sequence>MPLPWRWNHPRPSDVQVYGVPGMPSRAGAHGGRVSAQDEVAEFAALLRQFKERTDRSYGSLARRLGMNTSTLHRYCAGDAVPQDFAPVERFAALCGATPEERMELHRRWLSAVAARQRPRGASVGAEETETEGAGAKPEAEAAVEAGPAGEAEATVGASPALDLDPEPEPEPEVDDATPDPARTPPRPRPWYRRRRITVAAAVGSVLLATLGTLTALDTDRGERGGGKGGAAAPRTSAPGATKSPSPTTSASPSATDPAPSKSGSAKPSSPTTEPSTGAPGSKGANVGGLPLTWTADSHVWAQGCGHDYVVDRPPAKVPPPPPPQDARTWAGSQGAVHGRETMVRISVQGKSSTAVVLEALRVRVVGRAAPAEGNSYVMDQGCGGAVTPRSFDVDLDKDRPIAHPVDGNDSGTTIPAMRLPYRVSAEDPEVLLVTARTKGCECSWYLELDWSSQGRTGTIRIDDEGRPFRTTGIEGLPRYMYDTLNREWGPYS</sequence>
<feature type="region of interest" description="Disordered" evidence="1">
    <location>
        <begin position="218"/>
        <end position="290"/>
    </location>
</feature>
<feature type="compositionally biased region" description="Acidic residues" evidence="1">
    <location>
        <begin position="164"/>
        <end position="178"/>
    </location>
</feature>
<feature type="compositionally biased region" description="Low complexity" evidence="1">
    <location>
        <begin position="231"/>
        <end position="271"/>
    </location>
</feature>
<evidence type="ECO:0008006" key="4">
    <source>
        <dbReference type="Google" id="ProtNLM"/>
    </source>
</evidence>
<dbReference type="GO" id="GO:0003677">
    <property type="term" value="F:DNA binding"/>
    <property type="evidence" value="ECO:0007669"/>
    <property type="project" value="InterPro"/>
</dbReference>
<dbReference type="STRING" id="1214101.BN159_2161"/>
<evidence type="ECO:0000256" key="1">
    <source>
        <dbReference type="SAM" id="MobiDB-lite"/>
    </source>
</evidence>
<reference evidence="2 3" key="1">
    <citation type="journal article" date="2012" name="J. Bacteriol.">
        <title>Genome sequence of the bacterium Streptomyces davawensis JCM 4913 and heterologous production of the unique antibiotic roseoflavin.</title>
        <authorList>
            <person name="Jankowitsch F."/>
            <person name="Schwarz J."/>
            <person name="Ruckert C."/>
            <person name="Gust B."/>
            <person name="Szczepanowski R."/>
            <person name="Blom J."/>
            <person name="Pelzer S."/>
            <person name="Kalinowski J."/>
            <person name="Mack M."/>
        </authorList>
    </citation>
    <scope>NUCLEOTIDE SEQUENCE [LARGE SCALE GENOMIC DNA]</scope>
    <source>
        <strain evidence="3">DSM 101723 / JCM 4913 / KCC S-0913 / 768</strain>
    </source>
</reference>
<dbReference type="EMBL" id="HE971709">
    <property type="protein sequence ID" value="CCK26540.1"/>
    <property type="molecule type" value="Genomic_DNA"/>
</dbReference>
<name>K4R0C1_STRDJ</name>
<gene>
    <name evidence="2" type="ORF">BN159_2161</name>
</gene>
<dbReference type="KEGG" id="sdv:BN159_2161"/>